<evidence type="ECO:0000313" key="2">
    <source>
        <dbReference type="Proteomes" id="UP000318017"/>
    </source>
</evidence>
<evidence type="ECO:0000313" key="1">
    <source>
        <dbReference type="EMBL" id="QDV21832.1"/>
    </source>
</evidence>
<gene>
    <name evidence="1" type="ORF">Q31a_01110</name>
</gene>
<sequence length="50" mass="5885">MVGPTDFEQLQYRNPTAGKLLELARFDTIRLTWQNFEFFPSPRRGGLRGR</sequence>
<proteinExistence type="predicted"/>
<reference evidence="1 2" key="1">
    <citation type="submission" date="2019-02" db="EMBL/GenBank/DDBJ databases">
        <title>Deep-cultivation of Planctomycetes and their phenomic and genomic characterization uncovers novel biology.</title>
        <authorList>
            <person name="Wiegand S."/>
            <person name="Jogler M."/>
            <person name="Boedeker C."/>
            <person name="Pinto D."/>
            <person name="Vollmers J."/>
            <person name="Rivas-Marin E."/>
            <person name="Kohn T."/>
            <person name="Peeters S.H."/>
            <person name="Heuer A."/>
            <person name="Rast P."/>
            <person name="Oberbeckmann S."/>
            <person name="Bunk B."/>
            <person name="Jeske O."/>
            <person name="Meyerdierks A."/>
            <person name="Storesund J.E."/>
            <person name="Kallscheuer N."/>
            <person name="Luecker S."/>
            <person name="Lage O.M."/>
            <person name="Pohl T."/>
            <person name="Merkel B.J."/>
            <person name="Hornburger P."/>
            <person name="Mueller R.-W."/>
            <person name="Bruemmer F."/>
            <person name="Labrenz M."/>
            <person name="Spormann A.M."/>
            <person name="Op den Camp H."/>
            <person name="Overmann J."/>
            <person name="Amann R."/>
            <person name="Jetten M.S.M."/>
            <person name="Mascher T."/>
            <person name="Medema M.H."/>
            <person name="Devos D.P."/>
            <person name="Kaster A.-K."/>
            <person name="Ovreas L."/>
            <person name="Rohde M."/>
            <person name="Galperin M.Y."/>
            <person name="Jogler C."/>
        </authorList>
    </citation>
    <scope>NUCLEOTIDE SEQUENCE [LARGE SCALE GENOMIC DNA]</scope>
    <source>
        <strain evidence="1 2">Q31a</strain>
    </source>
</reference>
<dbReference type="KEGG" id="ahel:Q31a_01110"/>
<protein>
    <submittedName>
        <fullName evidence="1">Uncharacterized protein</fullName>
    </submittedName>
</protein>
<organism evidence="1 2">
    <name type="scientific">Aureliella helgolandensis</name>
    <dbReference type="NCBI Taxonomy" id="2527968"/>
    <lineage>
        <taxon>Bacteria</taxon>
        <taxon>Pseudomonadati</taxon>
        <taxon>Planctomycetota</taxon>
        <taxon>Planctomycetia</taxon>
        <taxon>Pirellulales</taxon>
        <taxon>Pirellulaceae</taxon>
        <taxon>Aureliella</taxon>
    </lineage>
</organism>
<accession>A0A518FZP8</accession>
<dbReference type="EMBL" id="CP036298">
    <property type="protein sequence ID" value="QDV21832.1"/>
    <property type="molecule type" value="Genomic_DNA"/>
</dbReference>
<keyword evidence="2" id="KW-1185">Reference proteome</keyword>
<dbReference type="Proteomes" id="UP000318017">
    <property type="component" value="Chromosome"/>
</dbReference>
<name>A0A518FZP8_9BACT</name>
<dbReference type="AlphaFoldDB" id="A0A518FZP8"/>